<proteinExistence type="predicted"/>
<comment type="caution">
    <text evidence="2">The sequence shown here is derived from an EMBL/GenBank/DDBJ whole genome shotgun (WGS) entry which is preliminary data.</text>
</comment>
<dbReference type="EMBL" id="JAWDGP010002514">
    <property type="protein sequence ID" value="KAK3782321.1"/>
    <property type="molecule type" value="Genomic_DNA"/>
</dbReference>
<dbReference type="Proteomes" id="UP001283361">
    <property type="component" value="Unassembled WGS sequence"/>
</dbReference>
<evidence type="ECO:0000313" key="3">
    <source>
        <dbReference type="Proteomes" id="UP001283361"/>
    </source>
</evidence>
<protein>
    <submittedName>
        <fullName evidence="2">Uncharacterized protein</fullName>
    </submittedName>
</protein>
<name>A0AAE1A8D8_9GAST</name>
<accession>A0AAE1A8D8</accession>
<feature type="region of interest" description="Disordered" evidence="1">
    <location>
        <begin position="71"/>
        <end position="128"/>
    </location>
</feature>
<keyword evidence="3" id="KW-1185">Reference proteome</keyword>
<evidence type="ECO:0000313" key="2">
    <source>
        <dbReference type="EMBL" id="KAK3782321.1"/>
    </source>
</evidence>
<organism evidence="2 3">
    <name type="scientific">Elysia crispata</name>
    <name type="common">lettuce slug</name>
    <dbReference type="NCBI Taxonomy" id="231223"/>
    <lineage>
        <taxon>Eukaryota</taxon>
        <taxon>Metazoa</taxon>
        <taxon>Spiralia</taxon>
        <taxon>Lophotrochozoa</taxon>
        <taxon>Mollusca</taxon>
        <taxon>Gastropoda</taxon>
        <taxon>Heterobranchia</taxon>
        <taxon>Euthyneura</taxon>
        <taxon>Panpulmonata</taxon>
        <taxon>Sacoglossa</taxon>
        <taxon>Placobranchoidea</taxon>
        <taxon>Plakobranchidae</taxon>
        <taxon>Elysia</taxon>
    </lineage>
</organism>
<sequence length="128" mass="14158">MIEAVAPEPPTPEPSCHRGLACFPSPSPPHNFTQTRTAFLHQTSATDTAQKPSSRLYLNEQYWLCDPAHPSIPLSSGRRPVSAVSRGLWTQGEPDQPLSSPSLPEIGPWGAVRTQRRDRTASSHIFYR</sequence>
<dbReference type="AlphaFoldDB" id="A0AAE1A8D8"/>
<reference evidence="2" key="1">
    <citation type="journal article" date="2023" name="G3 (Bethesda)">
        <title>A reference genome for the long-term kleptoplast-retaining sea slug Elysia crispata morphotype clarki.</title>
        <authorList>
            <person name="Eastman K.E."/>
            <person name="Pendleton A.L."/>
            <person name="Shaikh M.A."/>
            <person name="Suttiyut T."/>
            <person name="Ogas R."/>
            <person name="Tomko P."/>
            <person name="Gavelis G."/>
            <person name="Widhalm J.R."/>
            <person name="Wisecaver J.H."/>
        </authorList>
    </citation>
    <scope>NUCLEOTIDE SEQUENCE</scope>
    <source>
        <strain evidence="2">ECLA1</strain>
    </source>
</reference>
<gene>
    <name evidence="2" type="ORF">RRG08_027869</name>
</gene>
<feature type="region of interest" description="Disordered" evidence="1">
    <location>
        <begin position="1"/>
        <end position="33"/>
    </location>
</feature>
<evidence type="ECO:0000256" key="1">
    <source>
        <dbReference type="SAM" id="MobiDB-lite"/>
    </source>
</evidence>